<evidence type="ECO:0000313" key="3">
    <source>
        <dbReference type="Proteomes" id="UP000003844"/>
    </source>
</evidence>
<gene>
    <name evidence="2" type="ORF">Gilli_0433</name>
</gene>
<reference evidence="3" key="1">
    <citation type="journal article" date="2012" name="Stand. Genomic Sci.">
        <title>Genome sequence of the Antarctic rhodopsins-containing flavobacterium Gillisia limnaea type strain (R-8282(T)).</title>
        <authorList>
            <person name="Riedel T."/>
            <person name="Held B."/>
            <person name="Nolan M."/>
            <person name="Lucas S."/>
            <person name="Lapidus A."/>
            <person name="Tice H."/>
            <person name="Del Rio T.G."/>
            <person name="Cheng J.F."/>
            <person name="Han C."/>
            <person name="Tapia R."/>
            <person name="Goodwin L.A."/>
            <person name="Pitluck S."/>
            <person name="Liolios K."/>
            <person name="Mavromatis K."/>
            <person name="Pagani I."/>
            <person name="Ivanova N."/>
            <person name="Mikhailova N."/>
            <person name="Pati A."/>
            <person name="Chen A."/>
            <person name="Palaniappan K."/>
            <person name="Land M."/>
            <person name="Rohde M."/>
            <person name="Tindall B.J."/>
            <person name="Detter J.C."/>
            <person name="Goker M."/>
            <person name="Bristow J."/>
            <person name="Eisen J.A."/>
            <person name="Markowitz V."/>
            <person name="Hugenholtz P."/>
            <person name="Kyrpides N.C."/>
            <person name="Klenk H.P."/>
            <person name="Woyke T."/>
        </authorList>
    </citation>
    <scope>NUCLEOTIDE SEQUENCE [LARGE SCALE GENOMIC DNA]</scope>
    <source>
        <strain evidence="3">DSM 15749 / LMG 21470 / R-8282</strain>
    </source>
</reference>
<dbReference type="Proteomes" id="UP000003844">
    <property type="component" value="Unassembled WGS sequence"/>
</dbReference>
<feature type="chain" id="PRO_5003560560" evidence="1">
    <location>
        <begin position="20"/>
        <end position="207"/>
    </location>
</feature>
<proteinExistence type="predicted"/>
<feature type="signal peptide" evidence="1">
    <location>
        <begin position="1"/>
        <end position="19"/>
    </location>
</feature>
<dbReference type="OrthoDB" id="1148517at2"/>
<dbReference type="EMBL" id="JH594606">
    <property type="protein sequence ID" value="EHQ01147.1"/>
    <property type="molecule type" value="Genomic_DNA"/>
</dbReference>
<dbReference type="STRING" id="865937.Gilli_0433"/>
<evidence type="ECO:0000256" key="1">
    <source>
        <dbReference type="SAM" id="SignalP"/>
    </source>
</evidence>
<organism evidence="2 3">
    <name type="scientific">Gillisia limnaea (strain DSM 15749 / LMG 21470 / R-8282)</name>
    <dbReference type="NCBI Taxonomy" id="865937"/>
    <lineage>
        <taxon>Bacteria</taxon>
        <taxon>Pseudomonadati</taxon>
        <taxon>Bacteroidota</taxon>
        <taxon>Flavobacteriia</taxon>
        <taxon>Flavobacteriales</taxon>
        <taxon>Flavobacteriaceae</taxon>
        <taxon>Gillisia</taxon>
    </lineage>
</organism>
<accession>H2BYM6</accession>
<evidence type="ECO:0000313" key="2">
    <source>
        <dbReference type="EMBL" id="EHQ01147.1"/>
    </source>
</evidence>
<dbReference type="HOGENOM" id="CLU_102891_0_0_10"/>
<protein>
    <submittedName>
        <fullName evidence="2">Secreted protein</fullName>
    </submittedName>
</protein>
<dbReference type="AlphaFoldDB" id="H2BYM6"/>
<keyword evidence="1" id="KW-0732">Signal</keyword>
<keyword evidence="3" id="KW-1185">Reference proteome</keyword>
<dbReference type="eggNOG" id="ENOG5032TAN">
    <property type="taxonomic scope" value="Bacteria"/>
</dbReference>
<name>H2BYM6_GILLR</name>
<sequence length="207" mass="22941">MKTLLSALFLISFSIVSFAQVEIPATSNKPVFEGPKSNSGGLPSILLREAPRPDYKLKDDPTKPKPIEMRTKNDLLSAGDFIENKWAEDEKPEKGFGEDQYLGDFKTTGKFVELYCRDDQYVDGDKIRVRVNGVVIQNSITLGSNWTPILVTLEKGFNTIEFEALNQGSSGPNTAAFSVINEMGETINSNRWNLLTGSKASMIIVKE</sequence>
<dbReference type="RefSeq" id="WP_006987473.1">
    <property type="nucleotide sequence ID" value="NZ_JH594606.1"/>
</dbReference>